<evidence type="ECO:0000256" key="4">
    <source>
        <dbReference type="ARBA" id="ARBA00022691"/>
    </source>
</evidence>
<dbReference type="EMBL" id="MLJW01000042">
    <property type="protein sequence ID" value="OIR06683.1"/>
    <property type="molecule type" value="Genomic_DNA"/>
</dbReference>
<dbReference type="SUPFAM" id="SSF81799">
    <property type="entry name" value="Putative methyltransferase TM0872, insert domain"/>
    <property type="match status" value="1"/>
</dbReference>
<dbReference type="PIRSF" id="PIRSF004486">
    <property type="entry name" value="MraW"/>
    <property type="match status" value="1"/>
</dbReference>
<comment type="similarity">
    <text evidence="1">Belongs to the methyltransferase superfamily. RsmH family.</text>
</comment>
<comment type="caution">
    <text evidence="6">The sequence shown here is derived from an EMBL/GenBank/DDBJ whole genome shotgun (WGS) entry which is preliminary data.</text>
</comment>
<dbReference type="SUPFAM" id="SSF53335">
    <property type="entry name" value="S-adenosyl-L-methionine-dependent methyltransferases"/>
    <property type="match status" value="1"/>
</dbReference>
<dbReference type="NCBIfam" id="TIGR00006">
    <property type="entry name" value="16S rRNA (cytosine(1402)-N(4))-methyltransferase RsmH"/>
    <property type="match status" value="1"/>
</dbReference>
<name>A0A1J5SFI2_9ZZZZ</name>
<evidence type="ECO:0000313" key="6">
    <source>
        <dbReference type="EMBL" id="OIR06683.1"/>
    </source>
</evidence>
<protein>
    <submittedName>
        <fullName evidence="6">Ribosomal RNA small subunit methyltransferase H</fullName>
        <ecNumber evidence="6">2.1.1.199</ecNumber>
    </submittedName>
</protein>
<dbReference type="GO" id="GO:0005737">
    <property type="term" value="C:cytoplasm"/>
    <property type="evidence" value="ECO:0007669"/>
    <property type="project" value="TreeGrafter"/>
</dbReference>
<dbReference type="PANTHER" id="PTHR11265">
    <property type="entry name" value="S-ADENOSYL-METHYLTRANSFERASE MRAW"/>
    <property type="match status" value="1"/>
</dbReference>
<dbReference type="InterPro" id="IPR029063">
    <property type="entry name" value="SAM-dependent_MTases_sf"/>
</dbReference>
<evidence type="ECO:0000256" key="3">
    <source>
        <dbReference type="ARBA" id="ARBA00022679"/>
    </source>
</evidence>
<evidence type="ECO:0000256" key="1">
    <source>
        <dbReference type="ARBA" id="ARBA00010396"/>
    </source>
</evidence>
<sequence>MTKGVNSAPNKASLSLKKASSKHKTLQDALTLEKHPLEVSSVNSNPNSEAEASINSHVTVLLDEAVHALAIKPNGIYVDGTFGRGGHSKKILAQLGAAGRLIAFDRDLSAIEAGKAIDDPRFSMVHSHFAAMQKKLAEMGVTQVDGILLDIGISSPQIDEASRGFSFRYDAPLDMRMDQSSGKTAAEFLAITTEQQLSEVIKNYGEERFAKPIARAIITERNDGRAITTTGQLAKVVAGAVTRFEPGQNPATRTFQALRIFINQELEELSLTMPQCLALLAPQGRLAVISFHSLEDRIVKQFIRDQENRDNLPANFPVRASELPQPKLVAVGKAIKPSAAEVKRNPRSRSAVLRVAERTSVL</sequence>
<evidence type="ECO:0000256" key="2">
    <source>
        <dbReference type="ARBA" id="ARBA00022603"/>
    </source>
</evidence>
<organism evidence="6">
    <name type="scientific">mine drainage metagenome</name>
    <dbReference type="NCBI Taxonomy" id="410659"/>
    <lineage>
        <taxon>unclassified sequences</taxon>
        <taxon>metagenomes</taxon>
        <taxon>ecological metagenomes</taxon>
    </lineage>
</organism>
<proteinExistence type="inferred from homology"/>
<dbReference type="Gene3D" id="1.10.150.170">
    <property type="entry name" value="Putative methyltransferase TM0872, insert domain"/>
    <property type="match status" value="1"/>
</dbReference>
<dbReference type="PANTHER" id="PTHR11265:SF0">
    <property type="entry name" value="12S RRNA N4-METHYLCYTIDINE METHYLTRANSFERASE"/>
    <property type="match status" value="1"/>
</dbReference>
<dbReference type="AlphaFoldDB" id="A0A1J5SFI2"/>
<dbReference type="EC" id="2.1.1.199" evidence="6"/>
<dbReference type="GO" id="GO:0070475">
    <property type="term" value="P:rRNA base methylation"/>
    <property type="evidence" value="ECO:0007669"/>
    <property type="project" value="TreeGrafter"/>
</dbReference>
<dbReference type="GO" id="GO:0071424">
    <property type="term" value="F:rRNA (cytosine-N4-)-methyltransferase activity"/>
    <property type="evidence" value="ECO:0007669"/>
    <property type="project" value="TreeGrafter"/>
</dbReference>
<reference evidence="6" key="1">
    <citation type="submission" date="2016-10" db="EMBL/GenBank/DDBJ databases">
        <title>Sequence of Gallionella enrichment culture.</title>
        <authorList>
            <person name="Poehlein A."/>
            <person name="Muehling M."/>
            <person name="Daniel R."/>
        </authorList>
    </citation>
    <scope>NUCLEOTIDE SEQUENCE</scope>
</reference>
<keyword evidence="4" id="KW-0949">S-adenosyl-L-methionine</keyword>
<dbReference type="HAMAP" id="MF_01007">
    <property type="entry name" value="16SrRNA_methyltr_H"/>
    <property type="match status" value="1"/>
</dbReference>
<dbReference type="InterPro" id="IPR002903">
    <property type="entry name" value="RsmH"/>
</dbReference>
<keyword evidence="3 6" id="KW-0808">Transferase</keyword>
<evidence type="ECO:0000256" key="5">
    <source>
        <dbReference type="SAM" id="MobiDB-lite"/>
    </source>
</evidence>
<dbReference type="Pfam" id="PF01795">
    <property type="entry name" value="Methyltransf_5"/>
    <property type="match status" value="1"/>
</dbReference>
<keyword evidence="2 6" id="KW-0489">Methyltransferase</keyword>
<accession>A0A1J5SFI2</accession>
<feature type="region of interest" description="Disordered" evidence="5">
    <location>
        <begin position="1"/>
        <end position="21"/>
    </location>
</feature>
<dbReference type="Gene3D" id="3.40.50.150">
    <property type="entry name" value="Vaccinia Virus protein VP39"/>
    <property type="match status" value="1"/>
</dbReference>
<dbReference type="InterPro" id="IPR023397">
    <property type="entry name" value="SAM-dep_MeTrfase_MraW_recog"/>
</dbReference>
<gene>
    <name evidence="6" type="primary">rsmH_6</name>
    <name evidence="6" type="ORF">GALL_112900</name>
</gene>
<feature type="compositionally biased region" description="Polar residues" evidence="5">
    <location>
        <begin position="1"/>
        <end position="10"/>
    </location>
</feature>